<dbReference type="Proteomes" id="UP001185331">
    <property type="component" value="Unassembled WGS sequence"/>
</dbReference>
<gene>
    <name evidence="1" type="ORF">J2Y00_003565</name>
</gene>
<dbReference type="Gene3D" id="3.30.70.2660">
    <property type="match status" value="1"/>
</dbReference>
<evidence type="ECO:0000313" key="2">
    <source>
        <dbReference type="Proteomes" id="UP001185331"/>
    </source>
</evidence>
<evidence type="ECO:0000313" key="1">
    <source>
        <dbReference type="EMBL" id="MDR6219954.1"/>
    </source>
</evidence>
<name>A0AAE3XGA4_9DEIO</name>
<organism evidence="1 2">
    <name type="scientific">Deinococcus soli</name>
    <name type="common">ex Cha et al. 2016</name>
    <dbReference type="NCBI Taxonomy" id="1309411"/>
    <lineage>
        <taxon>Bacteria</taxon>
        <taxon>Thermotogati</taxon>
        <taxon>Deinococcota</taxon>
        <taxon>Deinococci</taxon>
        <taxon>Deinococcales</taxon>
        <taxon>Deinococcaceae</taxon>
        <taxon>Deinococcus</taxon>
    </lineage>
</organism>
<accession>A0AAE3XGA4</accession>
<protein>
    <recommendedName>
        <fullName evidence="3">CRISPR-associated protein</fullName>
    </recommendedName>
</protein>
<comment type="caution">
    <text evidence="1">The sequence shown here is derived from an EMBL/GenBank/DDBJ whole genome shotgun (WGS) entry which is preliminary data.</text>
</comment>
<dbReference type="EMBL" id="JAVDQK010000010">
    <property type="protein sequence ID" value="MDR6219954.1"/>
    <property type="molecule type" value="Genomic_DNA"/>
</dbReference>
<proteinExistence type="predicted"/>
<evidence type="ECO:0008006" key="3">
    <source>
        <dbReference type="Google" id="ProtNLM"/>
    </source>
</evidence>
<dbReference type="AlphaFoldDB" id="A0AAE3XGA4"/>
<sequence length="199" mass="22784">MLTVPAADAILSAVYWHPGMSYEITQIWVLNPVQIYTWHGSELKDLPTKNGTDVTSNRTPRSKRLIHNPAYLIEARLVLRPEVRGSASHWAGKHFGILQRRLARGQVHEQPYFGQREYVCNIDVPNGDERPWAADADLGPIPLHIQEIPDPRGPLNCTRHRYERDQWVAETYRGRAEPSFFHGLVRGGILHVPPYREQA</sequence>
<reference evidence="1" key="1">
    <citation type="submission" date="2023-07" db="EMBL/GenBank/DDBJ databases">
        <title>Sorghum-associated microbial communities from plants grown in Nebraska, USA.</title>
        <authorList>
            <person name="Schachtman D."/>
        </authorList>
    </citation>
    <scope>NUCLEOTIDE SEQUENCE</scope>
    <source>
        <strain evidence="1">BE330</strain>
    </source>
</reference>